<protein>
    <recommendedName>
        <fullName evidence="3">HTH merR-type domain-containing protein</fullName>
    </recommendedName>
</protein>
<comment type="caution">
    <text evidence="1">The sequence shown here is derived from an EMBL/GenBank/DDBJ whole genome shotgun (WGS) entry which is preliminary data.</text>
</comment>
<evidence type="ECO:0000313" key="2">
    <source>
        <dbReference type="Proteomes" id="UP001464891"/>
    </source>
</evidence>
<accession>A0ABV0JCV5</accession>
<dbReference type="Proteomes" id="UP001464891">
    <property type="component" value="Unassembled WGS sequence"/>
</dbReference>
<dbReference type="EMBL" id="JAMPKM010000015">
    <property type="protein sequence ID" value="MEP0819629.1"/>
    <property type="molecule type" value="Genomic_DNA"/>
</dbReference>
<evidence type="ECO:0000313" key="1">
    <source>
        <dbReference type="EMBL" id="MEP0819629.1"/>
    </source>
</evidence>
<dbReference type="RefSeq" id="WP_190440707.1">
    <property type="nucleotide sequence ID" value="NZ_JAMPKM010000015.1"/>
</dbReference>
<name>A0ABV0JCV5_9CYAN</name>
<gene>
    <name evidence="1" type="ORF">NC998_21245</name>
</gene>
<reference evidence="1 2" key="1">
    <citation type="submission" date="2022-04" db="EMBL/GenBank/DDBJ databases">
        <title>Positive selection, recombination, and allopatry shape intraspecific diversity of widespread and dominant cyanobacteria.</title>
        <authorList>
            <person name="Wei J."/>
            <person name="Shu W."/>
            <person name="Hu C."/>
        </authorList>
    </citation>
    <scope>NUCLEOTIDE SEQUENCE [LARGE SCALE GENOMIC DNA]</scope>
    <source>
        <strain evidence="1 2">GB2-A4</strain>
    </source>
</reference>
<keyword evidence="2" id="KW-1185">Reference proteome</keyword>
<organism evidence="1 2">
    <name type="scientific">Trichocoleus desertorum GB2-A4</name>
    <dbReference type="NCBI Taxonomy" id="2933944"/>
    <lineage>
        <taxon>Bacteria</taxon>
        <taxon>Bacillati</taxon>
        <taxon>Cyanobacteriota</taxon>
        <taxon>Cyanophyceae</taxon>
        <taxon>Leptolyngbyales</taxon>
        <taxon>Trichocoleusaceae</taxon>
        <taxon>Trichocoleus</taxon>
    </lineage>
</organism>
<proteinExistence type="predicted"/>
<evidence type="ECO:0008006" key="3">
    <source>
        <dbReference type="Google" id="ProtNLM"/>
    </source>
</evidence>
<sequence length="143" mass="16684">MALLGNSTRNKKFHMEFTRNPEMSHELLTEAYVLKRLQRLRGGLIIPPDLRKILKNEFSVPDWLIQKLEALAPGKPISTTTFWRWRDAQEIKPVTESGGSFYTHKDLRKLEEACLFHWNGGKKFVEVLYMEKQRGSDPSEILL</sequence>